<dbReference type="FunFam" id="1.10.10.60:FF:000060">
    <property type="entry name" value="MYB transcription factor"/>
    <property type="match status" value="1"/>
</dbReference>
<evidence type="ECO:0000256" key="5">
    <source>
        <dbReference type="ARBA" id="ARBA00023163"/>
    </source>
</evidence>
<evidence type="ECO:0000256" key="7">
    <source>
        <dbReference type="SAM" id="MobiDB-lite"/>
    </source>
</evidence>
<evidence type="ECO:0000313" key="10">
    <source>
        <dbReference type="EMBL" id="KAK9750753.1"/>
    </source>
</evidence>
<dbReference type="Pfam" id="PF00249">
    <property type="entry name" value="Myb_DNA-binding"/>
    <property type="match status" value="2"/>
</dbReference>
<evidence type="ECO:0000256" key="1">
    <source>
        <dbReference type="ARBA" id="ARBA00004123"/>
    </source>
</evidence>
<keyword evidence="2" id="KW-0677">Repeat</keyword>
<keyword evidence="6" id="KW-0539">Nucleus</keyword>
<reference evidence="10" key="1">
    <citation type="submission" date="2024-03" db="EMBL/GenBank/DDBJ databases">
        <title>WGS assembly of Saponaria officinalis var. Norfolk2.</title>
        <authorList>
            <person name="Jenkins J."/>
            <person name="Shu S."/>
            <person name="Grimwood J."/>
            <person name="Barry K."/>
            <person name="Goodstein D."/>
            <person name="Schmutz J."/>
            <person name="Leebens-Mack J."/>
            <person name="Osbourn A."/>
        </authorList>
    </citation>
    <scope>NUCLEOTIDE SEQUENCE [LARGE SCALE GENOMIC DNA]</scope>
    <source>
        <strain evidence="10">JIC</strain>
    </source>
</reference>
<dbReference type="FunFam" id="1.10.10.60:FF:000356">
    <property type="entry name" value="MYB transcription factor"/>
    <property type="match status" value="1"/>
</dbReference>
<dbReference type="GO" id="GO:0000978">
    <property type="term" value="F:RNA polymerase II cis-regulatory region sequence-specific DNA binding"/>
    <property type="evidence" value="ECO:0007669"/>
    <property type="project" value="TreeGrafter"/>
</dbReference>
<evidence type="ECO:0000259" key="8">
    <source>
        <dbReference type="PROSITE" id="PS50090"/>
    </source>
</evidence>
<dbReference type="InterPro" id="IPR050560">
    <property type="entry name" value="MYB_TF"/>
</dbReference>
<dbReference type="Proteomes" id="UP001443914">
    <property type="component" value="Unassembled WGS sequence"/>
</dbReference>
<keyword evidence="4" id="KW-0238">DNA-binding</keyword>
<keyword evidence="3" id="KW-0805">Transcription regulation</keyword>
<keyword evidence="11" id="KW-1185">Reference proteome</keyword>
<feature type="domain" description="HTH myb-type" evidence="9">
    <location>
        <begin position="120"/>
        <end position="174"/>
    </location>
</feature>
<dbReference type="PANTHER" id="PTHR45614:SF175">
    <property type="entry name" value="TRANSCRIPTION FACTOR MYB105-RELATED"/>
    <property type="match status" value="1"/>
</dbReference>
<evidence type="ECO:0000313" key="11">
    <source>
        <dbReference type="Proteomes" id="UP001443914"/>
    </source>
</evidence>
<dbReference type="CDD" id="cd00167">
    <property type="entry name" value="SANT"/>
    <property type="match status" value="2"/>
</dbReference>
<name>A0AAW1MVX7_SAPOF</name>
<evidence type="ECO:0000256" key="3">
    <source>
        <dbReference type="ARBA" id="ARBA00023015"/>
    </source>
</evidence>
<dbReference type="InterPro" id="IPR017930">
    <property type="entry name" value="Myb_dom"/>
</dbReference>
<dbReference type="SUPFAM" id="SSF46689">
    <property type="entry name" value="Homeodomain-like"/>
    <property type="match status" value="1"/>
</dbReference>
<dbReference type="GO" id="GO:0005634">
    <property type="term" value="C:nucleus"/>
    <property type="evidence" value="ECO:0007669"/>
    <property type="project" value="UniProtKB-SubCell"/>
</dbReference>
<comment type="subcellular location">
    <subcellularLocation>
        <location evidence="1">Nucleus</location>
    </subcellularLocation>
</comment>
<feature type="domain" description="Myb-like" evidence="8">
    <location>
        <begin position="120"/>
        <end position="170"/>
    </location>
</feature>
<dbReference type="EMBL" id="JBDFQZ010000002">
    <property type="protein sequence ID" value="KAK9750753.1"/>
    <property type="molecule type" value="Genomic_DNA"/>
</dbReference>
<evidence type="ECO:0000256" key="2">
    <source>
        <dbReference type="ARBA" id="ARBA00022737"/>
    </source>
</evidence>
<evidence type="ECO:0000256" key="4">
    <source>
        <dbReference type="ARBA" id="ARBA00023125"/>
    </source>
</evidence>
<dbReference type="InterPro" id="IPR001005">
    <property type="entry name" value="SANT/Myb"/>
</dbReference>
<proteinExistence type="predicted"/>
<dbReference type="PANTHER" id="PTHR45614">
    <property type="entry name" value="MYB PROTEIN-RELATED"/>
    <property type="match status" value="1"/>
</dbReference>
<feature type="region of interest" description="Disordered" evidence="7">
    <location>
        <begin position="324"/>
        <end position="355"/>
    </location>
</feature>
<dbReference type="InterPro" id="IPR009057">
    <property type="entry name" value="Homeodomain-like_sf"/>
</dbReference>
<organism evidence="10 11">
    <name type="scientific">Saponaria officinalis</name>
    <name type="common">Common soapwort</name>
    <name type="synonym">Lychnis saponaria</name>
    <dbReference type="NCBI Taxonomy" id="3572"/>
    <lineage>
        <taxon>Eukaryota</taxon>
        <taxon>Viridiplantae</taxon>
        <taxon>Streptophyta</taxon>
        <taxon>Embryophyta</taxon>
        <taxon>Tracheophyta</taxon>
        <taxon>Spermatophyta</taxon>
        <taxon>Magnoliopsida</taxon>
        <taxon>eudicotyledons</taxon>
        <taxon>Gunneridae</taxon>
        <taxon>Pentapetalae</taxon>
        <taxon>Caryophyllales</taxon>
        <taxon>Caryophyllaceae</taxon>
        <taxon>Caryophylleae</taxon>
        <taxon>Saponaria</taxon>
    </lineage>
</organism>
<dbReference type="AlphaFoldDB" id="A0AAW1MVX7"/>
<evidence type="ECO:0000256" key="6">
    <source>
        <dbReference type="ARBA" id="ARBA00023242"/>
    </source>
</evidence>
<feature type="domain" description="HTH myb-type" evidence="9">
    <location>
        <begin position="68"/>
        <end position="119"/>
    </location>
</feature>
<dbReference type="PROSITE" id="PS50090">
    <property type="entry name" value="MYB_LIKE"/>
    <property type="match status" value="2"/>
</dbReference>
<feature type="domain" description="Myb-like" evidence="8">
    <location>
        <begin position="73"/>
        <end position="119"/>
    </location>
</feature>
<comment type="caution">
    <text evidence="10">The sequence shown here is derived from an EMBL/GenBank/DDBJ whole genome shotgun (WGS) entry which is preliminary data.</text>
</comment>
<feature type="compositionally biased region" description="Low complexity" evidence="7">
    <location>
        <begin position="187"/>
        <end position="209"/>
    </location>
</feature>
<dbReference type="Gene3D" id="1.10.10.60">
    <property type="entry name" value="Homeodomain-like"/>
    <property type="match status" value="2"/>
</dbReference>
<sequence length="363" mass="41263">MGSFIMHRDTHIIHGDQHGISVMDLNSCCNFQNTSNNIIDNNINNNNNNNNNINMKNSNNVGGCTKETKGCARGHWRPAEDNKLKELVAVYGPQNWNLIADKLDGRSGKSCRLRWFNQLDPRINRRAFTEEEEERLMQAHRVYGNKWALIARLFPGRTDNAVKNHWHVVMARKYREQSSSFRRRRNLLIPRNNSNNNSNNNLRRSSSSSLSSMEDDLQISYNNNNNNINVTNRDGVNMISDQCSSAHFGQTFSSQNNIGFCAQLSPLDFLSGPNNYNKVNMFNQRRCLDTPMPISLQQQQSIYYNYYNNNTFVPTSQLIYTPQTQPYSISPSSPSNLDGGSTTEPSTSPPHPPFIDFLGVGAT</sequence>
<dbReference type="PROSITE" id="PS51294">
    <property type="entry name" value="HTH_MYB"/>
    <property type="match status" value="2"/>
</dbReference>
<feature type="compositionally biased region" description="Polar residues" evidence="7">
    <location>
        <begin position="324"/>
        <end position="340"/>
    </location>
</feature>
<evidence type="ECO:0000259" key="9">
    <source>
        <dbReference type="PROSITE" id="PS51294"/>
    </source>
</evidence>
<dbReference type="GO" id="GO:0000981">
    <property type="term" value="F:DNA-binding transcription factor activity, RNA polymerase II-specific"/>
    <property type="evidence" value="ECO:0007669"/>
    <property type="project" value="TreeGrafter"/>
</dbReference>
<protein>
    <submittedName>
        <fullName evidence="10">Uncharacterized protein</fullName>
    </submittedName>
</protein>
<gene>
    <name evidence="10" type="ORF">RND81_02G219100</name>
</gene>
<keyword evidence="5" id="KW-0804">Transcription</keyword>
<accession>A0AAW1MVX7</accession>
<feature type="region of interest" description="Disordered" evidence="7">
    <location>
        <begin position="182"/>
        <end position="209"/>
    </location>
</feature>
<dbReference type="SMART" id="SM00717">
    <property type="entry name" value="SANT"/>
    <property type="match status" value="2"/>
</dbReference>